<evidence type="ECO:0000313" key="2">
    <source>
        <dbReference type="EMBL" id="GBE63147.1"/>
    </source>
</evidence>
<dbReference type="GeneID" id="39876917"/>
<sequence>MDKVLQEIKTSMHQKGALREWEEKVKKHTSTFTTTLDHLKDNNFDYINKSLKKLNDVYGDSLRNVPALLQTCFNEAKNLHDVFKLAKTYYMDLDPTLKDKLKDSFDYINLQVKEFAAAAQNTELKALLVFSEERAKLLEKTVNDKVKYRTNQLGSDINDAFERQIGKPIDDVNEKLTAVHADLGKWIVAAEKFIQMIHNQVDDIINEVMSSAANPCGISTAAGKLKEDAVKLYTEMQEAHGYIAERVQSALGVVDAALKTAVMSDLKQLRDKIKQTVGEHISRLGLSITSNLKDLTDTIAHQQNKSGTLYDIQNALQGYASSFENKLKDAIETMVTSMVNEKGGAVDTYVGKYVIDKGNSSLLNGKENDIKAAILHYLPDIIKQLVEESAGKAGLSSTAEFSQIGSSLQDFAKRFGKQIKSELSGKTKLEEIAEQIAGMVATSGSTKNDYLQTALEIIIFGVSTAAKGLSEEIKNFLEASKISNLAQAIESVKTLGEKLENAVTRAVVPSTGAFKERLKAQAEGLIGTEYGNGSGDFKNGNGFTPTYDTAKLQVTQPLDLIQNNGSGLKKIKTVMADEKGSGMKIESSTLQELHSIVTQSLEQLCKRIEKLAGKDSGYSGVKQKLQRLSNIIKDKLYGEEKHSLTGIQTRLNKILTGSGDNTLQTIVQNAGEFYDKIIKTEAARAIKEIQQCVSDEVAKVTGDIQKEAKTDYHFRINKMFTDMETRVHFAITSIKRTIHEDSHGGVKGLLKTMKHHIDPLKEITPGATHPANFQSLSAKSLAYLKHIHTYVSADLPKHLPNSQYPSQLSTIHSNLSQLLSHLREQKHFDHQVPGMLQKLKASVQALHSTNFGTPAYPVLDAFPKSLERFVEQLEKGYVNRYEGLTVDWTKRINGKDTPSEDSERCAKIFVSVFPILSTNLSKLRRMCDAACKTDRINHYTELGTFFADGGYKVSDKDKQNGELQDKEGMRGSEINGRLVGTSDNVYYPDENGKRALEIIYECLPAYFQVGHISTFSANKLPCSVYEMLAWCSGFQFSPVFEKFEQHINSEFTVADKTNPSIKTIKPIEASPSNVTNADTVKALTEMCEKAYPVLTSILGNGHANGVYAVEFSNNSLRLYYPSSMVQLLCLLYEIAKRLHQQLQFLYQQCRYDSDQSGWRDCWYGNQIGGSSFQCNSIRCANQECKLGVNQGATQKGYQTADQTADQRCDQHPNCGIKSPLQSFLEDGLVGYLPHNVSFRGTSFSCSSCPRSSSTPCKTPMGFSEIAVTASHRKTGKYIYDVLHDFCSRSSKPLSMLCRYLQCLLHRTPQSLDDMWAFYYNFLNEWHGKGRRDEVGLRHKRDALMNAVNEANFKRDHDGLNVNSLFYSTHSRKSGIHSTGDLVSLVCTSGYNGKCGPYLQSLNNDIAGIYSKKYAGRYLSWIVYLTETFYSLLQSLYEECNKTCGGDKARCRIAKCPQSCTVTEKSPNSYHQSSCSSIIKCRNASSVLCRYGFIFSDRRTLSGMEHTEQRRTCNDFCSVLKKVLDEKSVLVKLFSTIDEFMKEIRFPFMSLLLALWSLSLLYLLHIAVVRLDVLRIRSHLRSPASHRIAAQSLLAAARIRALANVKYFSP</sequence>
<keyword evidence="1" id="KW-0812">Transmembrane</keyword>
<dbReference type="VEuPathDB" id="PiroplasmaDB:BOVATA_046400"/>
<keyword evidence="1" id="KW-1133">Transmembrane helix</keyword>
<comment type="caution">
    <text evidence="2">The sequence shown here is derived from an EMBL/GenBank/DDBJ whole genome shotgun (WGS) entry which is preliminary data.</text>
</comment>
<organism evidence="2 3">
    <name type="scientific">Babesia ovata</name>
    <dbReference type="NCBI Taxonomy" id="189622"/>
    <lineage>
        <taxon>Eukaryota</taxon>
        <taxon>Sar</taxon>
        <taxon>Alveolata</taxon>
        <taxon>Apicomplexa</taxon>
        <taxon>Aconoidasida</taxon>
        <taxon>Piroplasmida</taxon>
        <taxon>Babesiidae</taxon>
        <taxon>Babesia</taxon>
    </lineage>
</organism>
<feature type="transmembrane region" description="Helical" evidence="1">
    <location>
        <begin position="1547"/>
        <end position="1570"/>
    </location>
</feature>
<proteinExistence type="predicted"/>
<reference evidence="2 3" key="1">
    <citation type="journal article" date="2017" name="BMC Genomics">
        <title>Whole-genome assembly of Babesia ovata and comparative genomics between closely related pathogens.</title>
        <authorList>
            <person name="Yamagishi J."/>
            <person name="Asada M."/>
            <person name="Hakimi H."/>
            <person name="Tanaka T.Q."/>
            <person name="Sugimoto C."/>
            <person name="Kawazu S."/>
        </authorList>
    </citation>
    <scope>NUCLEOTIDE SEQUENCE [LARGE SCALE GENOMIC DNA]</scope>
    <source>
        <strain evidence="2 3">Miyake</strain>
    </source>
</reference>
<gene>
    <name evidence="2" type="ORF">BOVATA_046400</name>
</gene>
<accession>A0A2H6KJI3</accession>
<protein>
    <submittedName>
        <fullName evidence="2">Uncharacterized protein</fullName>
    </submittedName>
</protein>
<evidence type="ECO:0000256" key="1">
    <source>
        <dbReference type="SAM" id="Phobius"/>
    </source>
</evidence>
<keyword evidence="1" id="KW-0472">Membrane</keyword>
<evidence type="ECO:0000313" key="3">
    <source>
        <dbReference type="Proteomes" id="UP000236319"/>
    </source>
</evidence>
<dbReference type="EMBL" id="BDSA01000017">
    <property type="protein sequence ID" value="GBE63147.1"/>
    <property type="molecule type" value="Genomic_DNA"/>
</dbReference>
<keyword evidence="3" id="KW-1185">Reference proteome</keyword>
<name>A0A2H6KJI3_9APIC</name>
<dbReference type="Proteomes" id="UP000236319">
    <property type="component" value="Unassembled WGS sequence"/>
</dbReference>
<dbReference type="RefSeq" id="XP_028869390.1">
    <property type="nucleotide sequence ID" value="XM_029013557.1"/>
</dbReference>